<reference evidence="1 2" key="1">
    <citation type="submission" date="2024-06" db="EMBL/GenBank/DDBJ databases">
        <title>The draft genome of Grus japonensis, version 3.</title>
        <authorList>
            <person name="Nabeshima K."/>
            <person name="Suzuki S."/>
            <person name="Onuma M."/>
        </authorList>
    </citation>
    <scope>NUCLEOTIDE SEQUENCE [LARGE SCALE GENOMIC DNA]</scope>
    <source>
        <strain evidence="1 2">451A</strain>
    </source>
</reference>
<evidence type="ECO:0000313" key="1">
    <source>
        <dbReference type="EMBL" id="GAB0182985.1"/>
    </source>
</evidence>
<dbReference type="Proteomes" id="UP001623348">
    <property type="component" value="Unassembled WGS sequence"/>
</dbReference>
<sequence length="120" mass="13306">MIWMMGKSVPFLSKFADDTKLGGVADTPEGCAAFQRDLERLESWADRNIRQFSKGKCKVLQLGRNNPRHQYMLGADQLESSLAGKDLGVLVDTKLNMSQQWALVARRLMIPWAGGVLPAG</sequence>
<organism evidence="1 2">
    <name type="scientific">Grus japonensis</name>
    <name type="common">Japanese crane</name>
    <name type="synonym">Red-crowned crane</name>
    <dbReference type="NCBI Taxonomy" id="30415"/>
    <lineage>
        <taxon>Eukaryota</taxon>
        <taxon>Metazoa</taxon>
        <taxon>Chordata</taxon>
        <taxon>Craniata</taxon>
        <taxon>Vertebrata</taxon>
        <taxon>Euteleostomi</taxon>
        <taxon>Archelosauria</taxon>
        <taxon>Archosauria</taxon>
        <taxon>Dinosauria</taxon>
        <taxon>Saurischia</taxon>
        <taxon>Theropoda</taxon>
        <taxon>Coelurosauria</taxon>
        <taxon>Aves</taxon>
        <taxon>Neognathae</taxon>
        <taxon>Neoaves</taxon>
        <taxon>Gruiformes</taxon>
        <taxon>Gruidae</taxon>
        <taxon>Grus</taxon>
    </lineage>
</organism>
<accession>A0ABC9WD01</accession>
<protein>
    <submittedName>
        <fullName evidence="1">Mitochondrial enolase superfamily member 1</fullName>
    </submittedName>
</protein>
<name>A0ABC9WD01_GRUJA</name>
<dbReference type="EMBL" id="BAAFJT010000002">
    <property type="protein sequence ID" value="GAB0182985.1"/>
    <property type="molecule type" value="Genomic_DNA"/>
</dbReference>
<dbReference type="AlphaFoldDB" id="A0ABC9WD01"/>
<comment type="caution">
    <text evidence="1">The sequence shown here is derived from an EMBL/GenBank/DDBJ whole genome shotgun (WGS) entry which is preliminary data.</text>
</comment>
<proteinExistence type="predicted"/>
<gene>
    <name evidence="1" type="ORF">GRJ2_000763800</name>
</gene>
<dbReference type="PANTHER" id="PTHR33332">
    <property type="entry name" value="REVERSE TRANSCRIPTASE DOMAIN-CONTAINING PROTEIN"/>
    <property type="match status" value="1"/>
</dbReference>
<evidence type="ECO:0000313" key="2">
    <source>
        <dbReference type="Proteomes" id="UP001623348"/>
    </source>
</evidence>
<keyword evidence="2" id="KW-1185">Reference proteome</keyword>